<dbReference type="OrthoDB" id="6612291at2759"/>
<dbReference type="EMBL" id="SPNV01000050">
    <property type="protein sequence ID" value="KAF5863483.1"/>
    <property type="molecule type" value="Genomic_DNA"/>
</dbReference>
<name>A0A5N7BVB2_PETAA</name>
<organism evidence="1">
    <name type="scientific">Petromyces alliaceus</name>
    <name type="common">Aspergillus alliaceus</name>
    <dbReference type="NCBI Taxonomy" id="209559"/>
    <lineage>
        <taxon>Eukaryota</taxon>
        <taxon>Fungi</taxon>
        <taxon>Dikarya</taxon>
        <taxon>Ascomycota</taxon>
        <taxon>Pezizomycotina</taxon>
        <taxon>Eurotiomycetes</taxon>
        <taxon>Eurotiomycetidae</taxon>
        <taxon>Eurotiales</taxon>
        <taxon>Aspergillaceae</taxon>
        <taxon>Aspergillus</taxon>
        <taxon>Aspergillus subgen. Circumdati</taxon>
    </lineage>
</organism>
<dbReference type="EMBL" id="ML735326">
    <property type="protein sequence ID" value="KAE8385760.1"/>
    <property type="molecule type" value="Genomic_DNA"/>
</dbReference>
<sequence>MRQARPCYWYYETHVDLECDVGSGFHQTDSWESWQLLNFYQHLFKAPGFDSGAMAAAKESHERGALERHIDTSVPDMRRIARTCRMKNRGDFRSGMNIEV</sequence>
<keyword evidence="3" id="KW-1185">Reference proteome</keyword>
<reference evidence="1" key="2">
    <citation type="submission" date="2019-04" db="EMBL/GenBank/DDBJ databases">
        <title>Friends and foes A comparative genomics studyof 23 Aspergillus species from section Flavi.</title>
        <authorList>
            <consortium name="DOE Joint Genome Institute"/>
            <person name="Kjaerbolling I."/>
            <person name="Vesth T."/>
            <person name="Frisvad J.C."/>
            <person name="Nybo J.L."/>
            <person name="Theobald S."/>
            <person name="Kildgaard S."/>
            <person name="Isbrandt T."/>
            <person name="Kuo A."/>
            <person name="Sato A."/>
            <person name="Lyhne E.K."/>
            <person name="Kogle M.E."/>
            <person name="Wiebenga A."/>
            <person name="Kun R.S."/>
            <person name="Lubbers R.J."/>
            <person name="Makela M.R."/>
            <person name="Barry K."/>
            <person name="Chovatia M."/>
            <person name="Clum A."/>
            <person name="Daum C."/>
            <person name="Haridas S."/>
            <person name="He G."/>
            <person name="LaButti K."/>
            <person name="Lipzen A."/>
            <person name="Mondo S."/>
            <person name="Riley R."/>
            <person name="Salamov A."/>
            <person name="Simmons B.A."/>
            <person name="Magnuson J.K."/>
            <person name="Henrissat B."/>
            <person name="Mortensen U.H."/>
            <person name="Larsen T.O."/>
            <person name="Devries R.P."/>
            <person name="Grigoriev I.V."/>
            <person name="Machida M."/>
            <person name="Baker S.E."/>
            <person name="Andersen M.R."/>
        </authorList>
    </citation>
    <scope>NUCLEOTIDE SEQUENCE [LARGE SCALE GENOMIC DNA]</scope>
    <source>
        <strain evidence="1">IBT 14317</strain>
    </source>
</reference>
<proteinExistence type="predicted"/>
<dbReference type="Proteomes" id="UP000541154">
    <property type="component" value="Unassembled WGS sequence"/>
</dbReference>
<protein>
    <submittedName>
        <fullName evidence="1">Uncharacterized protein</fullName>
    </submittedName>
</protein>
<gene>
    <name evidence="1" type="ORF">BDV23DRAFT_187911</name>
    <name evidence="2" type="ORF">ETB97_009984</name>
</gene>
<evidence type="ECO:0000313" key="3">
    <source>
        <dbReference type="Proteomes" id="UP000541154"/>
    </source>
</evidence>
<reference evidence="2 3" key="1">
    <citation type="submission" date="2019-04" db="EMBL/GenBank/DDBJ databases">
        <title>Aspergillus burnettii sp. nov., novel species from soil in southeast Queensland.</title>
        <authorList>
            <person name="Gilchrist C.L.M."/>
            <person name="Pitt J.I."/>
            <person name="Lange L."/>
            <person name="Lacey H.J."/>
            <person name="Vuong D."/>
            <person name="Midgley D.J."/>
            <person name="Greenfield P."/>
            <person name="Bradbury M."/>
            <person name="Lacey E."/>
            <person name="Busk P.K."/>
            <person name="Pilgaard B."/>
            <person name="Chooi Y.H."/>
            <person name="Piggott A.M."/>
        </authorList>
    </citation>
    <scope>NUCLEOTIDE SEQUENCE [LARGE SCALE GENOMIC DNA]</scope>
    <source>
        <strain evidence="2 3">FRR 5400</strain>
    </source>
</reference>
<dbReference type="AlphaFoldDB" id="A0A5N7BVB2"/>
<accession>A0A5N7BVB2</accession>
<evidence type="ECO:0000313" key="2">
    <source>
        <dbReference type="EMBL" id="KAF5863483.1"/>
    </source>
</evidence>
<dbReference type="Proteomes" id="UP000326877">
    <property type="component" value="Unassembled WGS sequence"/>
</dbReference>
<evidence type="ECO:0000313" key="1">
    <source>
        <dbReference type="EMBL" id="KAE8385760.1"/>
    </source>
</evidence>
<accession>A0A8H6A632</accession>